<evidence type="ECO:0000256" key="6">
    <source>
        <dbReference type="RuleBase" id="RU003330"/>
    </source>
</evidence>
<dbReference type="EMBL" id="CP029077">
    <property type="protein sequence ID" value="QED23149.1"/>
    <property type="molecule type" value="Genomic_DNA"/>
</dbReference>
<proteinExistence type="inferred from homology"/>
<organism evidence="8 9">
    <name type="scientific">Candidatus Deianiraea vastatrix</name>
    <dbReference type="NCBI Taxonomy" id="2163644"/>
    <lineage>
        <taxon>Bacteria</taxon>
        <taxon>Pseudomonadati</taxon>
        <taxon>Pseudomonadota</taxon>
        <taxon>Alphaproteobacteria</taxon>
        <taxon>Rickettsiales</taxon>
        <taxon>Candidatus Deianiraeaceae</taxon>
        <taxon>Candidatus Deianiraea</taxon>
    </lineage>
</organism>
<feature type="binding site" evidence="5">
    <location>
        <position position="61"/>
    </location>
    <ligand>
        <name>AMP</name>
        <dbReference type="ChEBI" id="CHEBI:456215"/>
    </ligand>
</feature>
<evidence type="ECO:0000256" key="2">
    <source>
        <dbReference type="ARBA" id="ARBA00022727"/>
    </source>
</evidence>
<dbReference type="RefSeq" id="WP_146820441.1">
    <property type="nucleotide sequence ID" value="NZ_CP029077.1"/>
</dbReference>
<feature type="binding site" evidence="5">
    <location>
        <begin position="81"/>
        <end position="83"/>
    </location>
    <ligand>
        <name>AMP</name>
        <dbReference type="ChEBI" id="CHEBI:456215"/>
    </ligand>
</feature>
<dbReference type="Pfam" id="PF00406">
    <property type="entry name" value="ADK"/>
    <property type="match status" value="1"/>
</dbReference>
<feature type="binding site" evidence="5">
    <location>
        <position position="66"/>
    </location>
    <ligand>
        <name>AMP</name>
        <dbReference type="ChEBI" id="CHEBI:456215"/>
    </ligand>
</feature>
<dbReference type="PRINTS" id="PR00094">
    <property type="entry name" value="ADENYLTKNASE"/>
</dbReference>
<feature type="binding site" evidence="5">
    <location>
        <position position="157"/>
    </location>
    <ligand>
        <name>AMP</name>
        <dbReference type="ChEBI" id="CHEBI:456215"/>
    </ligand>
</feature>
<dbReference type="OrthoDB" id="9805030at2"/>
<keyword evidence="2 5" id="KW-0545">Nucleotide biosynthesis</keyword>
<dbReference type="Proteomes" id="UP000321934">
    <property type="component" value="Chromosome"/>
</dbReference>
<comment type="similarity">
    <text evidence="5 6">Belongs to the adenylate kinase family.</text>
</comment>
<evidence type="ECO:0000256" key="3">
    <source>
        <dbReference type="ARBA" id="ARBA00022741"/>
    </source>
</evidence>
<dbReference type="Gene3D" id="3.40.50.300">
    <property type="entry name" value="P-loop containing nucleotide triphosphate hydrolases"/>
    <property type="match status" value="1"/>
</dbReference>
<comment type="function">
    <text evidence="5">Catalyzes the reversible transfer of the terminal phosphate group between ATP and AMP. Plays an important role in cellular energy homeostasis and in adenine nucleotide metabolism.</text>
</comment>
<evidence type="ECO:0000256" key="7">
    <source>
        <dbReference type="RuleBase" id="RU003331"/>
    </source>
</evidence>
<dbReference type="EC" id="2.7.4.3" evidence="5 7"/>
<feature type="binding site" evidence="5">
    <location>
        <position position="198"/>
    </location>
    <ligand>
        <name>ATP</name>
        <dbReference type="ChEBI" id="CHEBI:30616"/>
    </ligand>
</feature>
<dbReference type="InterPro" id="IPR033690">
    <property type="entry name" value="Adenylat_kinase_CS"/>
</dbReference>
<keyword evidence="3 5" id="KW-0547">Nucleotide-binding</keyword>
<feature type="binding site" evidence="5">
    <location>
        <position position="168"/>
    </location>
    <ligand>
        <name>AMP</name>
        <dbReference type="ChEBI" id="CHEBI:456215"/>
    </ligand>
</feature>
<dbReference type="PANTHER" id="PTHR23359">
    <property type="entry name" value="NUCLEOTIDE KINASE"/>
    <property type="match status" value="1"/>
</dbReference>
<evidence type="ECO:0000313" key="8">
    <source>
        <dbReference type="EMBL" id="QED23149.1"/>
    </source>
</evidence>
<dbReference type="CDD" id="cd01428">
    <property type="entry name" value="ADK"/>
    <property type="match status" value="1"/>
</dbReference>
<keyword evidence="5 7" id="KW-0067">ATP-binding</keyword>
<dbReference type="HAMAP" id="MF_00235">
    <property type="entry name" value="Adenylate_kinase_Adk"/>
    <property type="match status" value="1"/>
</dbReference>
<dbReference type="InterPro" id="IPR027417">
    <property type="entry name" value="P-loop_NTPase"/>
</dbReference>
<dbReference type="PROSITE" id="PS51257">
    <property type="entry name" value="PROKAR_LIPOPROTEIN"/>
    <property type="match status" value="1"/>
</dbReference>
<dbReference type="InterPro" id="IPR000850">
    <property type="entry name" value="Adenylat/UMP-CMP_kin"/>
</dbReference>
<reference evidence="8 9" key="1">
    <citation type="journal article" date="2019" name="ISME J.">
        <title>Deianiraea, an extracellular bacterium associated with the ciliate Paramecium, suggests an alternative scenario for the evolution of Rickettsiales.</title>
        <authorList>
            <person name="Castelli M."/>
            <person name="Sabaneyeva E."/>
            <person name="Lanzoni O."/>
            <person name="Lebedeva N."/>
            <person name="Floriano A.M."/>
            <person name="Gaiarsa S."/>
            <person name="Benken K."/>
            <person name="Modeo L."/>
            <person name="Bandi C."/>
            <person name="Potekhin A."/>
            <person name="Sassera D."/>
            <person name="Petroni G."/>
        </authorList>
    </citation>
    <scope>NUCLEOTIDE SEQUENCE [LARGE SCALE GENOMIC DNA]</scope>
    <source>
        <strain evidence="8">CyL4-1</strain>
    </source>
</reference>
<accession>A0A5B8XCP9</accession>
<feature type="binding site" evidence="5">
    <location>
        <position position="116"/>
    </location>
    <ligand>
        <name>AMP</name>
        <dbReference type="ChEBI" id="CHEBI:456215"/>
    </ligand>
</feature>
<dbReference type="AlphaFoldDB" id="A0A5B8XCP9"/>
<feature type="binding site" evidence="5">
    <location>
        <position position="151"/>
    </location>
    <ligand>
        <name>ATP</name>
        <dbReference type="ChEBI" id="CHEBI:30616"/>
    </ligand>
</feature>
<gene>
    <name evidence="5" type="primary">adk</name>
    <name evidence="8" type="ORF">Deia_00343</name>
</gene>
<comment type="pathway">
    <text evidence="5">Purine metabolism; AMP biosynthesis via salvage pathway; AMP from ADP: step 1/1.</text>
</comment>
<dbReference type="GO" id="GO:0044209">
    <property type="term" value="P:AMP salvage"/>
    <property type="evidence" value="ECO:0007669"/>
    <property type="project" value="UniProtKB-UniRule"/>
</dbReference>
<evidence type="ECO:0000256" key="4">
    <source>
        <dbReference type="ARBA" id="ARBA00022777"/>
    </source>
</evidence>
<comment type="subunit">
    <text evidence="5 7">Monomer.</text>
</comment>
<dbReference type="PROSITE" id="PS00113">
    <property type="entry name" value="ADENYLATE_KINASE"/>
    <property type="match status" value="1"/>
</dbReference>
<sequence>MTKYFTLFLLFVSLVSCNYINKKDVANKKEAYILIGAPASGKGYIAKKITEKKKNTLHVSTGDLLRKSANGNNKSLITSGKLVSSAEIKKMISDYIRENSSYDFYIFDGIPRMVDQVEILDKVMIENNIELKKVIVIDCDRKILTKRMNDRSKKEGRSDDKIEIFEKRISSYEKNAPSIVKIYQDRSFDKVARLSCENNNNVDFVL</sequence>
<dbReference type="GO" id="GO:0005737">
    <property type="term" value="C:cytoplasm"/>
    <property type="evidence" value="ECO:0007669"/>
    <property type="project" value="UniProtKB-SubCell"/>
</dbReference>
<dbReference type="GO" id="GO:0005524">
    <property type="term" value="F:ATP binding"/>
    <property type="evidence" value="ECO:0007669"/>
    <property type="project" value="UniProtKB-UniRule"/>
</dbReference>
<dbReference type="GO" id="GO:0004017">
    <property type="term" value="F:AMP kinase activity"/>
    <property type="evidence" value="ECO:0007669"/>
    <property type="project" value="UniProtKB-UniRule"/>
</dbReference>
<evidence type="ECO:0000256" key="5">
    <source>
        <dbReference type="HAMAP-Rule" id="MF_00235"/>
    </source>
</evidence>
<keyword evidence="1 5" id="KW-0808">Transferase</keyword>
<comment type="catalytic activity">
    <reaction evidence="5 7">
        <text>AMP + ATP = 2 ADP</text>
        <dbReference type="Rhea" id="RHEA:12973"/>
        <dbReference type="ChEBI" id="CHEBI:30616"/>
        <dbReference type="ChEBI" id="CHEBI:456215"/>
        <dbReference type="ChEBI" id="CHEBI:456216"/>
        <dbReference type="EC" id="2.7.4.3"/>
    </reaction>
</comment>
<name>A0A5B8XCP9_9RICK</name>
<dbReference type="SUPFAM" id="SSF52540">
    <property type="entry name" value="P-loop containing nucleoside triphosphate hydrolases"/>
    <property type="match status" value="1"/>
</dbReference>
<comment type="domain">
    <text evidence="5">Consists of three domains, a large central CORE domain and two small peripheral domains, NMPbind and LID, which undergo movements during catalysis. The LID domain closes over the site of phosphoryl transfer upon ATP binding. Assembling and dissambling the active center during each catalytic cycle provides an effective means to prevent ATP hydrolysis.</text>
</comment>
<keyword evidence="5" id="KW-0963">Cytoplasm</keyword>
<evidence type="ECO:0000256" key="1">
    <source>
        <dbReference type="ARBA" id="ARBA00022679"/>
    </source>
</evidence>
<keyword evidence="9" id="KW-1185">Reference proteome</keyword>
<comment type="caution">
    <text evidence="5">Lacks conserved residue(s) required for the propagation of feature annotation.</text>
</comment>
<dbReference type="UniPathway" id="UPA00588">
    <property type="reaction ID" value="UER00649"/>
</dbReference>
<evidence type="ECO:0000313" key="9">
    <source>
        <dbReference type="Proteomes" id="UP000321934"/>
    </source>
</evidence>
<comment type="subcellular location">
    <subcellularLocation>
        <location evidence="5 7">Cytoplasm</location>
    </subcellularLocation>
</comment>
<keyword evidence="4 5" id="KW-0418">Kinase</keyword>
<protein>
    <recommendedName>
        <fullName evidence="5 7">Adenylate kinase</fullName>
        <shortName evidence="5">AK</shortName>
        <ecNumber evidence="5 7">2.7.4.3</ecNumber>
    </recommendedName>
    <alternativeName>
        <fullName evidence="5">ATP-AMP transphosphorylase</fullName>
    </alternativeName>
    <alternativeName>
        <fullName evidence="5">ATP:AMP phosphotransferase</fullName>
    </alternativeName>
    <alternativeName>
        <fullName evidence="5">Adenylate monophosphate kinase</fullName>
    </alternativeName>
</protein>